<gene>
    <name evidence="1" type="ORF">CEPIT_LOCUS27582</name>
</gene>
<protein>
    <submittedName>
        <fullName evidence="1">Uncharacterized protein</fullName>
    </submittedName>
</protein>
<dbReference type="AlphaFoldDB" id="A0AAV0ET91"/>
<proteinExistence type="predicted"/>
<organism evidence="1 2">
    <name type="scientific">Cuscuta epithymum</name>
    <dbReference type="NCBI Taxonomy" id="186058"/>
    <lineage>
        <taxon>Eukaryota</taxon>
        <taxon>Viridiplantae</taxon>
        <taxon>Streptophyta</taxon>
        <taxon>Embryophyta</taxon>
        <taxon>Tracheophyta</taxon>
        <taxon>Spermatophyta</taxon>
        <taxon>Magnoliopsida</taxon>
        <taxon>eudicotyledons</taxon>
        <taxon>Gunneridae</taxon>
        <taxon>Pentapetalae</taxon>
        <taxon>asterids</taxon>
        <taxon>lamiids</taxon>
        <taxon>Solanales</taxon>
        <taxon>Convolvulaceae</taxon>
        <taxon>Cuscuteae</taxon>
        <taxon>Cuscuta</taxon>
        <taxon>Cuscuta subgen. Cuscuta</taxon>
    </lineage>
</organism>
<keyword evidence="2" id="KW-1185">Reference proteome</keyword>
<dbReference type="Proteomes" id="UP001152523">
    <property type="component" value="Unassembled WGS sequence"/>
</dbReference>
<sequence>MSLSNVTVATVDVTAAANVTETAAMSLSCRRCHCSHHHVTVTTSRVTVTAARVTVGAARVTEAAARVTVDIAYHTPPPLHHSTGSTIPPLLPFPLDFPA</sequence>
<accession>A0AAV0ET91</accession>
<evidence type="ECO:0000313" key="1">
    <source>
        <dbReference type="EMBL" id="CAH9126502.1"/>
    </source>
</evidence>
<name>A0AAV0ET91_9ASTE</name>
<dbReference type="EMBL" id="CAMAPF010000942">
    <property type="protein sequence ID" value="CAH9126502.1"/>
    <property type="molecule type" value="Genomic_DNA"/>
</dbReference>
<comment type="caution">
    <text evidence="1">The sequence shown here is derived from an EMBL/GenBank/DDBJ whole genome shotgun (WGS) entry which is preliminary data.</text>
</comment>
<reference evidence="1" key="1">
    <citation type="submission" date="2022-07" db="EMBL/GenBank/DDBJ databases">
        <authorList>
            <person name="Macas J."/>
            <person name="Novak P."/>
            <person name="Neumann P."/>
        </authorList>
    </citation>
    <scope>NUCLEOTIDE SEQUENCE</scope>
</reference>
<evidence type="ECO:0000313" key="2">
    <source>
        <dbReference type="Proteomes" id="UP001152523"/>
    </source>
</evidence>